<feature type="compositionally biased region" description="Basic and acidic residues" evidence="5">
    <location>
        <begin position="112"/>
        <end position="130"/>
    </location>
</feature>
<dbReference type="PANTHER" id="PTHR10887:SF495">
    <property type="entry name" value="HELICASE SENATAXIN ISOFORM X1-RELATED"/>
    <property type="match status" value="1"/>
</dbReference>
<dbReference type="InterPro" id="IPR041679">
    <property type="entry name" value="DNA2/NAM7-like_C"/>
</dbReference>
<dbReference type="SUPFAM" id="SSF52540">
    <property type="entry name" value="P-loop containing nucleoside triphosphate hydrolases"/>
    <property type="match status" value="1"/>
</dbReference>
<dbReference type="GO" id="GO:0005694">
    <property type="term" value="C:chromosome"/>
    <property type="evidence" value="ECO:0007669"/>
    <property type="project" value="UniProtKB-ARBA"/>
</dbReference>
<keyword evidence="4" id="KW-0067">ATP-binding</keyword>
<dbReference type="Pfam" id="PF13086">
    <property type="entry name" value="AAA_11"/>
    <property type="match status" value="2"/>
</dbReference>
<feature type="region of interest" description="Disordered" evidence="5">
    <location>
        <begin position="424"/>
        <end position="477"/>
    </location>
</feature>
<evidence type="ECO:0000256" key="4">
    <source>
        <dbReference type="ARBA" id="ARBA00022840"/>
    </source>
</evidence>
<keyword evidence="9" id="KW-1185">Reference proteome</keyword>
<dbReference type="EMBL" id="JNBR01000591">
    <property type="protein sequence ID" value="OQR90681.1"/>
    <property type="molecule type" value="Genomic_DNA"/>
</dbReference>
<evidence type="ECO:0000259" key="7">
    <source>
        <dbReference type="Pfam" id="PF13087"/>
    </source>
</evidence>
<dbReference type="PANTHER" id="PTHR10887">
    <property type="entry name" value="DNA2/NAM7 HELICASE FAMILY"/>
    <property type="match status" value="1"/>
</dbReference>
<evidence type="ECO:0000256" key="2">
    <source>
        <dbReference type="ARBA" id="ARBA00022801"/>
    </source>
</evidence>
<evidence type="ECO:0000313" key="8">
    <source>
        <dbReference type="EMBL" id="OQR90681.1"/>
    </source>
</evidence>
<evidence type="ECO:0000313" key="9">
    <source>
        <dbReference type="Proteomes" id="UP000243579"/>
    </source>
</evidence>
<feature type="compositionally biased region" description="Acidic residues" evidence="5">
    <location>
        <begin position="285"/>
        <end position="300"/>
    </location>
</feature>
<feature type="compositionally biased region" description="Low complexity" evidence="5">
    <location>
        <begin position="153"/>
        <end position="173"/>
    </location>
</feature>
<feature type="compositionally biased region" description="Low complexity" evidence="5">
    <location>
        <begin position="424"/>
        <end position="437"/>
    </location>
</feature>
<dbReference type="InterPro" id="IPR027417">
    <property type="entry name" value="P-loop_NTPase"/>
</dbReference>
<dbReference type="Proteomes" id="UP000243579">
    <property type="component" value="Unassembled WGS sequence"/>
</dbReference>
<keyword evidence="2" id="KW-0378">Hydrolase</keyword>
<feature type="domain" description="DNA2/NAM7 helicase helicase" evidence="6">
    <location>
        <begin position="685"/>
        <end position="832"/>
    </location>
</feature>
<proteinExistence type="predicted"/>
<accession>A0A1V9YY97</accession>
<dbReference type="GO" id="GO:0004386">
    <property type="term" value="F:helicase activity"/>
    <property type="evidence" value="ECO:0007669"/>
    <property type="project" value="UniProtKB-KW"/>
</dbReference>
<dbReference type="InterPro" id="IPR041677">
    <property type="entry name" value="DNA2/NAM7_AAA_11"/>
</dbReference>
<keyword evidence="1" id="KW-0547">Nucleotide-binding</keyword>
<sequence>MKRKSISTDFSSALAGVEAAFELLKRHLGDASLPRACQRKVKTLQAALEDLRATLDAPAPKKPKAADKSEFVCVDTAMQQLQKRIEAEQAQGPPPPDSDATESDEPSQSKPRVTETKPRPSLEALSRRLSTEAPRPLLAVDRKRHQSLERSSAKALPLAPLPSALSSPLSTLAPPVPIEKKPRLTLGQVLSARRPEETPVAPTYYSSSTDDEVARPVAAAPMNTSSSSSDDDAAPLDTTSRPIASPLPVNAPVKLEPGFTAEVPPTEDDTASDEKNASIAASPLLEEDTVSSPSADEDVAAEVFGGGGWNDDSTEDEGDVVDPAPSPAIKAEAPRRSPVIKPEPTPPKPADRCTPPLKPAATVLKSPPTALKSSPTARKSPPTALKEPFAAIKAPSTTLKAPPTTLKAPGTVLQSLAVENAIEVASSSSSDSEARAAPTPRRAFHPVANPRHIAPASDSDGSEDSDDTDEPFPKRHLTSAPKVSADLWPSLDELYVAVVGVAKPALLPSRYAFPETYESLDEYMRTMKRAIVEEALTGVQDINQHGVGSDQVRFVSLSLYTKGLNLVAFTLPETLLLTNHDLLAISPSKDKRAKPFRGIVYSAANTNTKEVTVILSDKHFVSAGSYTISILSNLTTCSREFQAIAALPTLPPVLQNLIVAAHVPTTSLGRGAGIRPLMRAALEAQYNKAQLAAITAAVERPLTLIQGPPGTGKTRTIVGLIGALLSGSGMQATTQANARVCVGASLGLKLSEKDRAAMAVRLLVTAPSNAAVDVIIQRLQADGVYNVKTKTYEVPSMVRIGALPGLRQVPTSKRKSQPTTRTSSIYLEHLLDQQHAQRGNHHWNPMLARQELLQKAQIVFCTLSGAGSIAMCDFRQSFDAVIVDEAAQATEASSLIPLKFQATRWILVGDHKQLPATVLSQRLTKMGYETSMFQRLVASNEVQFLTKQYRMHPSIAQFPSAMFYDGQLTHGGRPRGRPYHARPELGPYVFYDIVQGEQSKAEGSTSYRNLPEVEFIVSLVTSLVGGYPDYSFRGKIGIISPYKSQIHELSSAFTKLNYRHMVEVNTVDGFQGREKEIIIVSCVRTVRGRENAFWGDVRRMNVALTRAISSCWVVGNSTLLSQNTAWCALIEDCKSRHCYRSVDL</sequence>
<feature type="domain" description="DNA2/NAM7 helicase-like C-terminal" evidence="7">
    <location>
        <begin position="928"/>
        <end position="1117"/>
    </location>
</feature>
<keyword evidence="3" id="KW-0347">Helicase</keyword>
<dbReference type="GO" id="GO:0005524">
    <property type="term" value="F:ATP binding"/>
    <property type="evidence" value="ECO:0007669"/>
    <property type="project" value="UniProtKB-KW"/>
</dbReference>
<protein>
    <recommendedName>
        <fullName evidence="10">P-loop containing nucleoside triphosphate hydrolase protein</fullName>
    </recommendedName>
</protein>
<dbReference type="AlphaFoldDB" id="A0A1V9YY97"/>
<feature type="compositionally biased region" description="Acidic residues" evidence="5">
    <location>
        <begin position="460"/>
        <end position="470"/>
    </location>
</feature>
<dbReference type="InterPro" id="IPR047187">
    <property type="entry name" value="SF1_C_Upf1"/>
</dbReference>
<dbReference type="Gene3D" id="3.40.50.300">
    <property type="entry name" value="P-loop containing nucleotide triphosphate hydrolases"/>
    <property type="match status" value="2"/>
</dbReference>
<dbReference type="CDD" id="cd18808">
    <property type="entry name" value="SF1_C_Upf1"/>
    <property type="match status" value="1"/>
</dbReference>
<dbReference type="GO" id="GO:0016787">
    <property type="term" value="F:hydrolase activity"/>
    <property type="evidence" value="ECO:0007669"/>
    <property type="project" value="UniProtKB-KW"/>
</dbReference>
<dbReference type="CDD" id="cd18042">
    <property type="entry name" value="DEXXQc_SETX"/>
    <property type="match status" value="1"/>
</dbReference>
<feature type="domain" description="DNA2/NAM7 helicase helicase" evidence="6">
    <location>
        <begin position="848"/>
        <end position="921"/>
    </location>
</feature>
<feature type="region of interest" description="Disordered" evidence="5">
    <location>
        <begin position="82"/>
        <end position="406"/>
    </location>
</feature>
<evidence type="ECO:0000256" key="3">
    <source>
        <dbReference type="ARBA" id="ARBA00022806"/>
    </source>
</evidence>
<reference evidence="8 9" key="1">
    <citation type="journal article" date="2014" name="Genome Biol. Evol.">
        <title>The secreted proteins of Achlya hypogyna and Thraustotheca clavata identify the ancestral oomycete secretome and reveal gene acquisitions by horizontal gene transfer.</title>
        <authorList>
            <person name="Misner I."/>
            <person name="Blouin N."/>
            <person name="Leonard G."/>
            <person name="Richards T.A."/>
            <person name="Lane C.E."/>
        </authorList>
    </citation>
    <scope>NUCLEOTIDE SEQUENCE [LARGE SCALE GENOMIC DNA]</scope>
    <source>
        <strain evidence="8 9">ATCC 48635</strain>
    </source>
</reference>
<dbReference type="OrthoDB" id="6513042at2759"/>
<evidence type="ECO:0008006" key="10">
    <source>
        <dbReference type="Google" id="ProtNLM"/>
    </source>
</evidence>
<evidence type="ECO:0000256" key="5">
    <source>
        <dbReference type="SAM" id="MobiDB-lite"/>
    </source>
</evidence>
<evidence type="ECO:0000256" key="1">
    <source>
        <dbReference type="ARBA" id="ARBA00022741"/>
    </source>
</evidence>
<comment type="caution">
    <text evidence="8">The sequence shown here is derived from an EMBL/GenBank/DDBJ whole genome shotgun (WGS) entry which is preliminary data.</text>
</comment>
<gene>
    <name evidence="8" type="ORF">ACHHYP_05326</name>
</gene>
<dbReference type="STRING" id="1202772.A0A1V9YY97"/>
<dbReference type="FunFam" id="3.40.50.300:FF:000326">
    <property type="entry name" value="P-loop containing nucleoside triphosphate hydrolase"/>
    <property type="match status" value="1"/>
</dbReference>
<dbReference type="Pfam" id="PF13087">
    <property type="entry name" value="AAA_12"/>
    <property type="match status" value="1"/>
</dbReference>
<evidence type="ECO:0000259" key="6">
    <source>
        <dbReference type="Pfam" id="PF13086"/>
    </source>
</evidence>
<name>A0A1V9YY97_ACHHY</name>
<organism evidence="8 9">
    <name type="scientific">Achlya hypogyna</name>
    <name type="common">Oomycete</name>
    <name type="synonym">Protoachlya hypogyna</name>
    <dbReference type="NCBI Taxonomy" id="1202772"/>
    <lineage>
        <taxon>Eukaryota</taxon>
        <taxon>Sar</taxon>
        <taxon>Stramenopiles</taxon>
        <taxon>Oomycota</taxon>
        <taxon>Saprolegniomycetes</taxon>
        <taxon>Saprolegniales</taxon>
        <taxon>Achlyaceae</taxon>
        <taxon>Achlya</taxon>
    </lineage>
</organism>
<dbReference type="InterPro" id="IPR045055">
    <property type="entry name" value="DNA2/NAM7-like"/>
</dbReference>